<sequence>MAIKQHKRKSNGSDVGVSSKKHKTATSNSNKDLSSSAQKRQVRKERQSHRRHADIVAEAKILWNKLRVKTNTPDDTTALMEQVMSLIRGKVAEIALQHDASRVIQAAIQFGSTDQRRELLTELCASQDGSLAELAKIQYAHFCCLKLIKYCNRDDECIKMIIKSFQGEIPKLAVHGVASRVVESLFLNLPPKTTAQLKQEFYGPHFSLFVRDIKGVPTLQSNLKVATTGTQKQAALDFVKGIINKGMTKSFYGYTFFQQIFAEYMDVADPSDIRSMASTVADHSIHLLSTRAGTRVVAACASYGTPKDRKRICKSLKGYTTSSLLHRDAYLALLRLIQVTDDTVSIQKSILNEILTAPQSKKEGDGGNENTNQGNVLLDLALSETGSKLFLMLVVQDQSARLKYFDPYERTILEPVAMIKENGKDTPTSKKDPEARRKELLTYLEEALLNLCTENVEELLFSVPGSRILKEVYAHSKSEKLAKSVAKACHKAMLLYKENPQNEEKLASLFDDVVAHRAVKNLVLHDAENDVDVFTMALISLPENAFLDLMSTNRGAFVLSAMFKVSAARAALGKLRDPKVKKKLKSIYDRAEAKAGYEALMEALEEK</sequence>
<evidence type="ECO:0000256" key="1">
    <source>
        <dbReference type="ARBA" id="ARBA00022737"/>
    </source>
</evidence>
<evidence type="ECO:0000256" key="3">
    <source>
        <dbReference type="PROSITE-ProRule" id="PRU00317"/>
    </source>
</evidence>
<reference evidence="6" key="1">
    <citation type="journal article" date="2021" name="Sci. Rep.">
        <title>Diploid genomic architecture of Nitzschia inconspicua, an elite biomass production diatom.</title>
        <authorList>
            <person name="Oliver A."/>
            <person name="Podell S."/>
            <person name="Pinowska A."/>
            <person name="Traller J.C."/>
            <person name="Smith S.R."/>
            <person name="McClure R."/>
            <person name="Beliaev A."/>
            <person name="Bohutskyi P."/>
            <person name="Hill E.A."/>
            <person name="Rabines A."/>
            <person name="Zheng H."/>
            <person name="Allen L.Z."/>
            <person name="Kuo A."/>
            <person name="Grigoriev I.V."/>
            <person name="Allen A.E."/>
            <person name="Hazlebeck D."/>
            <person name="Allen E.E."/>
        </authorList>
    </citation>
    <scope>NUCLEOTIDE SEQUENCE</scope>
    <source>
        <strain evidence="6">Hildebrandi</strain>
    </source>
</reference>
<evidence type="ECO:0000313" key="6">
    <source>
        <dbReference type="EMBL" id="KAG7355519.1"/>
    </source>
</evidence>
<dbReference type="EMBL" id="JAGRRH010000015">
    <property type="protein sequence ID" value="KAG7355519.1"/>
    <property type="molecule type" value="Genomic_DNA"/>
</dbReference>
<evidence type="ECO:0000256" key="2">
    <source>
        <dbReference type="ARBA" id="ARBA00022884"/>
    </source>
</evidence>
<feature type="repeat" description="Pumilio" evidence="3">
    <location>
        <begin position="85"/>
        <end position="121"/>
    </location>
</feature>
<dbReference type="SMART" id="SM00025">
    <property type="entry name" value="Pumilio"/>
    <property type="match status" value="5"/>
</dbReference>
<dbReference type="Pfam" id="PF08144">
    <property type="entry name" value="CPL"/>
    <property type="match status" value="1"/>
</dbReference>
<dbReference type="InterPro" id="IPR012959">
    <property type="entry name" value="CPL_dom"/>
</dbReference>
<evidence type="ECO:0000256" key="4">
    <source>
        <dbReference type="SAM" id="MobiDB-lite"/>
    </source>
</evidence>
<dbReference type="Proteomes" id="UP000693970">
    <property type="component" value="Unassembled WGS sequence"/>
</dbReference>
<feature type="domain" description="PUM-HD" evidence="5">
    <location>
        <begin position="64"/>
        <end position="440"/>
    </location>
</feature>
<dbReference type="InterPro" id="IPR033133">
    <property type="entry name" value="PUM-HD"/>
</dbReference>
<dbReference type="OrthoDB" id="497380at2759"/>
<dbReference type="InterPro" id="IPR040059">
    <property type="entry name" value="PUM3"/>
</dbReference>
<gene>
    <name evidence="6" type="ORF">IV203_000205</name>
</gene>
<protein>
    <submittedName>
        <fullName evidence="6">CPL NUC119 domain containing protein</fullName>
    </submittedName>
</protein>
<dbReference type="PANTHER" id="PTHR13389:SF0">
    <property type="entry name" value="PUMILIO HOMOLOG 3"/>
    <property type="match status" value="1"/>
</dbReference>
<accession>A0A9K3L4H3</accession>
<name>A0A9K3L4H3_9STRA</name>
<feature type="region of interest" description="Disordered" evidence="4">
    <location>
        <begin position="1"/>
        <end position="52"/>
    </location>
</feature>
<feature type="compositionally biased region" description="Basic residues" evidence="4">
    <location>
        <begin position="40"/>
        <end position="52"/>
    </location>
</feature>
<dbReference type="PANTHER" id="PTHR13389">
    <property type="entry name" value="PUMILIO HOMOLOG 3"/>
    <property type="match status" value="1"/>
</dbReference>
<dbReference type="AlphaFoldDB" id="A0A9K3L4H3"/>
<evidence type="ECO:0000313" key="7">
    <source>
        <dbReference type="Proteomes" id="UP000693970"/>
    </source>
</evidence>
<reference evidence="6" key="2">
    <citation type="submission" date="2021-04" db="EMBL/GenBank/DDBJ databases">
        <authorList>
            <person name="Podell S."/>
        </authorList>
    </citation>
    <scope>NUCLEOTIDE SEQUENCE</scope>
    <source>
        <strain evidence="6">Hildebrandi</strain>
    </source>
</reference>
<organism evidence="6 7">
    <name type="scientific">Nitzschia inconspicua</name>
    <dbReference type="NCBI Taxonomy" id="303405"/>
    <lineage>
        <taxon>Eukaryota</taxon>
        <taxon>Sar</taxon>
        <taxon>Stramenopiles</taxon>
        <taxon>Ochrophyta</taxon>
        <taxon>Bacillariophyta</taxon>
        <taxon>Bacillariophyceae</taxon>
        <taxon>Bacillariophycidae</taxon>
        <taxon>Bacillariales</taxon>
        <taxon>Bacillariaceae</taxon>
        <taxon>Nitzschia</taxon>
    </lineage>
</organism>
<keyword evidence="2" id="KW-0694">RNA-binding</keyword>
<feature type="compositionally biased region" description="Polar residues" evidence="4">
    <location>
        <begin position="25"/>
        <end position="39"/>
    </location>
</feature>
<keyword evidence="7" id="KW-1185">Reference proteome</keyword>
<dbReference type="GO" id="GO:0005730">
    <property type="term" value="C:nucleolus"/>
    <property type="evidence" value="ECO:0007669"/>
    <property type="project" value="TreeGrafter"/>
</dbReference>
<dbReference type="GO" id="GO:0003729">
    <property type="term" value="F:mRNA binding"/>
    <property type="evidence" value="ECO:0007669"/>
    <property type="project" value="TreeGrafter"/>
</dbReference>
<dbReference type="PROSITE" id="PS50302">
    <property type="entry name" value="PUM"/>
    <property type="match status" value="1"/>
</dbReference>
<comment type="caution">
    <text evidence="6">The sequence shown here is derived from an EMBL/GenBank/DDBJ whole genome shotgun (WGS) entry which is preliminary data.</text>
</comment>
<dbReference type="InterPro" id="IPR001313">
    <property type="entry name" value="Pumilio_RNA-bd_rpt"/>
</dbReference>
<feature type="compositionally biased region" description="Basic residues" evidence="4">
    <location>
        <begin position="1"/>
        <end position="10"/>
    </location>
</feature>
<dbReference type="GO" id="GO:0006417">
    <property type="term" value="P:regulation of translation"/>
    <property type="evidence" value="ECO:0007669"/>
    <property type="project" value="TreeGrafter"/>
</dbReference>
<keyword evidence="1" id="KW-0677">Repeat</keyword>
<dbReference type="PROSITE" id="PS50303">
    <property type="entry name" value="PUM_HD"/>
    <property type="match status" value="1"/>
</dbReference>
<proteinExistence type="predicted"/>
<evidence type="ECO:0000259" key="5">
    <source>
        <dbReference type="PROSITE" id="PS50303"/>
    </source>
</evidence>